<organism evidence="1 2">
    <name type="scientific">Datura stramonium</name>
    <name type="common">Jimsonweed</name>
    <name type="synonym">Common thornapple</name>
    <dbReference type="NCBI Taxonomy" id="4076"/>
    <lineage>
        <taxon>Eukaryota</taxon>
        <taxon>Viridiplantae</taxon>
        <taxon>Streptophyta</taxon>
        <taxon>Embryophyta</taxon>
        <taxon>Tracheophyta</taxon>
        <taxon>Spermatophyta</taxon>
        <taxon>Magnoliopsida</taxon>
        <taxon>eudicotyledons</taxon>
        <taxon>Gunneridae</taxon>
        <taxon>Pentapetalae</taxon>
        <taxon>asterids</taxon>
        <taxon>lamiids</taxon>
        <taxon>Solanales</taxon>
        <taxon>Solanaceae</taxon>
        <taxon>Solanoideae</taxon>
        <taxon>Datureae</taxon>
        <taxon>Datura</taxon>
    </lineage>
</organism>
<evidence type="ECO:0000313" key="1">
    <source>
        <dbReference type="EMBL" id="MCD7458509.1"/>
    </source>
</evidence>
<name>A0ABS8SIB2_DATST</name>
<gene>
    <name evidence="1" type="ORF">HAX54_038425</name>
</gene>
<evidence type="ECO:0000313" key="2">
    <source>
        <dbReference type="Proteomes" id="UP000823775"/>
    </source>
</evidence>
<accession>A0ABS8SIB2</accession>
<comment type="caution">
    <text evidence="1">The sequence shown here is derived from an EMBL/GenBank/DDBJ whole genome shotgun (WGS) entry which is preliminary data.</text>
</comment>
<proteinExistence type="predicted"/>
<reference evidence="1 2" key="1">
    <citation type="journal article" date="2021" name="BMC Genomics">
        <title>Datura genome reveals duplications of psychoactive alkaloid biosynthetic genes and high mutation rate following tissue culture.</title>
        <authorList>
            <person name="Rajewski A."/>
            <person name="Carter-House D."/>
            <person name="Stajich J."/>
            <person name="Litt A."/>
        </authorList>
    </citation>
    <scope>NUCLEOTIDE SEQUENCE [LARGE SCALE GENOMIC DNA]</scope>
    <source>
        <strain evidence="1">AR-01</strain>
    </source>
</reference>
<sequence length="78" mass="8213">GSIVFQSPKAKIRGVALSIAATLPRSIIDYDPSLTISIEADDLAIDPVDCVVPLYPCLKPSRDLLWKSAGIASSATLS</sequence>
<feature type="non-terminal residue" evidence="1">
    <location>
        <position position="1"/>
    </location>
</feature>
<dbReference type="Proteomes" id="UP000823775">
    <property type="component" value="Unassembled WGS sequence"/>
</dbReference>
<keyword evidence="2" id="KW-1185">Reference proteome</keyword>
<dbReference type="EMBL" id="JACEIK010000525">
    <property type="protein sequence ID" value="MCD7458509.1"/>
    <property type="molecule type" value="Genomic_DNA"/>
</dbReference>
<protein>
    <submittedName>
        <fullName evidence="1">Uncharacterized protein</fullName>
    </submittedName>
</protein>